<protein>
    <submittedName>
        <fullName evidence="2">Uncharacterized protein</fullName>
    </submittedName>
</protein>
<name>A0A7J7NS38_9MAGN</name>
<feature type="region of interest" description="Disordered" evidence="1">
    <location>
        <begin position="244"/>
        <end position="265"/>
    </location>
</feature>
<dbReference type="EMBL" id="JACGCM010000622">
    <property type="protein sequence ID" value="KAF6169784.1"/>
    <property type="molecule type" value="Genomic_DNA"/>
</dbReference>
<dbReference type="AlphaFoldDB" id="A0A7J7NS38"/>
<keyword evidence="3" id="KW-1185">Reference proteome</keyword>
<reference evidence="2 3" key="1">
    <citation type="journal article" date="2020" name="IScience">
        <title>Genome Sequencing of the Endangered Kingdonia uniflora (Circaeasteraceae, Ranunculales) Reveals Potential Mechanisms of Evolutionary Specialization.</title>
        <authorList>
            <person name="Sun Y."/>
            <person name="Deng T."/>
            <person name="Zhang A."/>
            <person name="Moore M.J."/>
            <person name="Landis J.B."/>
            <person name="Lin N."/>
            <person name="Zhang H."/>
            <person name="Zhang X."/>
            <person name="Huang J."/>
            <person name="Zhang X."/>
            <person name="Sun H."/>
            <person name="Wang H."/>
        </authorList>
    </citation>
    <scope>NUCLEOTIDE SEQUENCE [LARGE SCALE GENOMIC DNA]</scope>
    <source>
        <strain evidence="2">TB1705</strain>
        <tissue evidence="2">Leaf</tissue>
    </source>
</reference>
<organism evidence="2 3">
    <name type="scientific">Kingdonia uniflora</name>
    <dbReference type="NCBI Taxonomy" id="39325"/>
    <lineage>
        <taxon>Eukaryota</taxon>
        <taxon>Viridiplantae</taxon>
        <taxon>Streptophyta</taxon>
        <taxon>Embryophyta</taxon>
        <taxon>Tracheophyta</taxon>
        <taxon>Spermatophyta</taxon>
        <taxon>Magnoliopsida</taxon>
        <taxon>Ranunculales</taxon>
        <taxon>Circaeasteraceae</taxon>
        <taxon>Kingdonia</taxon>
    </lineage>
</organism>
<comment type="caution">
    <text evidence="2">The sequence shown here is derived from an EMBL/GenBank/DDBJ whole genome shotgun (WGS) entry which is preliminary data.</text>
</comment>
<evidence type="ECO:0000313" key="2">
    <source>
        <dbReference type="EMBL" id="KAF6169784.1"/>
    </source>
</evidence>
<accession>A0A7J7NS38</accession>
<gene>
    <name evidence="2" type="ORF">GIB67_034176</name>
</gene>
<evidence type="ECO:0000313" key="3">
    <source>
        <dbReference type="Proteomes" id="UP000541444"/>
    </source>
</evidence>
<proteinExistence type="predicted"/>
<feature type="non-terminal residue" evidence="2">
    <location>
        <position position="1"/>
    </location>
</feature>
<dbReference type="Proteomes" id="UP000541444">
    <property type="component" value="Unassembled WGS sequence"/>
</dbReference>
<sequence length="265" mass="30135">DLDTAVTTGGAITGFSQLFEYLFYEYYGVGHPIVKEEVIFLAYPHLRAWERGNRRKTNDQATNLFILGRYHIDHKTIETITWRPWLESAVSELDDVWTASLLSCKKMPLQVPNGNWEERDTYSSYWANQTGEVGHLLTDSQRMGNIDLFRPSALMAGITPVVVTSASVHSLSQDFSLPGDPEGPDPGLHIEWTERHELPPIHQSARDAQRFLELTHENATLRRHLDSVDDQLYAHDLHMRRGRDVRVVPLPPGGGAKMRQRRSGP</sequence>
<evidence type="ECO:0000256" key="1">
    <source>
        <dbReference type="SAM" id="MobiDB-lite"/>
    </source>
</evidence>